<name>A0A7S4HTX6_9EUKA</name>
<sequence length="99" mass="10819">MSQASVAGFLFVRRAGEPARLHLYVMIRSASGGAWCGGGAGGWTFCHARVAWRPQVLALALFLRVNSRRANGHVLPRFSATFQSPVGKKIAREMSPIYM</sequence>
<accession>A0A7S4HTX6</accession>
<dbReference type="AlphaFoldDB" id="A0A7S4HTX6"/>
<evidence type="ECO:0000313" key="1">
    <source>
        <dbReference type="EMBL" id="CAE2209329.1"/>
    </source>
</evidence>
<dbReference type="EMBL" id="HBKO01013754">
    <property type="protein sequence ID" value="CAE2209329.1"/>
    <property type="molecule type" value="Transcribed_RNA"/>
</dbReference>
<protein>
    <submittedName>
        <fullName evidence="1">Uncharacterized protein</fullName>
    </submittedName>
</protein>
<gene>
    <name evidence="1" type="ORF">CPOL0286_LOCUS6194</name>
</gene>
<reference evidence="1" key="1">
    <citation type="submission" date="2021-01" db="EMBL/GenBank/DDBJ databases">
        <authorList>
            <person name="Corre E."/>
            <person name="Pelletier E."/>
            <person name="Niang G."/>
            <person name="Scheremetjew M."/>
            <person name="Finn R."/>
            <person name="Kale V."/>
            <person name="Holt S."/>
            <person name="Cochrane G."/>
            <person name="Meng A."/>
            <person name="Brown T."/>
            <person name="Cohen L."/>
        </authorList>
    </citation>
    <scope>NUCLEOTIDE SEQUENCE</scope>
    <source>
        <strain evidence="1">UIO037</strain>
    </source>
</reference>
<organism evidence="1">
    <name type="scientific">Prymnesium polylepis</name>
    <dbReference type="NCBI Taxonomy" id="72548"/>
    <lineage>
        <taxon>Eukaryota</taxon>
        <taxon>Haptista</taxon>
        <taxon>Haptophyta</taxon>
        <taxon>Prymnesiophyceae</taxon>
        <taxon>Prymnesiales</taxon>
        <taxon>Prymnesiaceae</taxon>
        <taxon>Prymnesium</taxon>
    </lineage>
</organism>
<proteinExistence type="predicted"/>